<reference evidence="1 2" key="1">
    <citation type="journal article" date="2023" name="G3 (Bethesda)">
        <title>A high-quality reference genome for the fission yeast Schizosaccharomyces osmophilus.</title>
        <authorList>
            <person name="Jia G.S."/>
            <person name="Zhang W.C."/>
            <person name="Liang Y."/>
            <person name="Liu X.H."/>
            <person name="Rhind N."/>
            <person name="Pidoux A."/>
            <person name="Brysch-Herzberg M."/>
            <person name="Du L.L."/>
        </authorList>
    </citation>
    <scope>NUCLEOTIDE SEQUENCE [LARGE SCALE GENOMIC DNA]</scope>
    <source>
        <strain evidence="1 2">CBS 15793</strain>
    </source>
</reference>
<accession>A0AAF0AWH1</accession>
<evidence type="ECO:0000313" key="1">
    <source>
        <dbReference type="EMBL" id="WBW73652.1"/>
    </source>
</evidence>
<dbReference type="EMBL" id="CP115612">
    <property type="protein sequence ID" value="WBW73652.1"/>
    <property type="molecule type" value="Genomic_DNA"/>
</dbReference>
<sequence>MQRYQTSVLSAWFRHVRSQQAVSVSWRYHLNSKYWHSTPFPFSSNDMHPNLLLTKTPKPLADGQSTNIRSSAHFEPSGLAHFLSKYPFFQKTNHEDVPELVQKMEILSYYVLHAPSLRQFSKNEKKEFQQWVYKYMTDLITESSTLSFRVYQNLSPLALTYVTGLWTKIAREKNLHEFLNMILHRFLENFTASDPPHTACMYSIMKSSCWCHSSLSNSLKLLYFKSLMLYHLQHPNLPIPQETLYTLKKAIFPKKLDSTHMVPISFPYDLQLKHVFDFLSQMAASSNETFWANQLSRLWIDAGVGPLPKHSFVSIIQLYSKHGLIKKMQNLLNARDHTQYLYDHRVLSAFNNCFARTVDPLSIHLTIKYWTSNFAKHYEMYLPYIYKFCMHSFLKEKEFQKAIFFFTKIPQKYLMEVIVAQLLKALTGARQFHEVLSIFHTYYSGDTLLLLKNQKILKMARKPSRYVLDIRPKSLDASPTASTALAVAICYMLNNATEVYKILAAALSYSEKRVPFHCKSYHVLFNGVLKLPYTSHELVIQSFCLLKLRRKIYLEQRTEFYSVLLSYFVSIGDFPHALQVIHILSRKRNGFTIHTWNWWLLSLLQLKLYDRVVRAYCEFQRSKIHPNERTIEIMSMLPGAYQYKLKELKLKG</sequence>
<organism evidence="1 2">
    <name type="scientific">Schizosaccharomyces osmophilus</name>
    <dbReference type="NCBI Taxonomy" id="2545709"/>
    <lineage>
        <taxon>Eukaryota</taxon>
        <taxon>Fungi</taxon>
        <taxon>Dikarya</taxon>
        <taxon>Ascomycota</taxon>
        <taxon>Taphrinomycotina</taxon>
        <taxon>Schizosaccharomycetes</taxon>
        <taxon>Schizosaccharomycetales</taxon>
        <taxon>Schizosaccharomycetaceae</taxon>
        <taxon>Schizosaccharomyces</taxon>
    </lineage>
</organism>
<gene>
    <name evidence="1" type="primary">ppr7</name>
    <name evidence="1" type="ORF">SOMG_03442</name>
</gene>
<dbReference type="AlphaFoldDB" id="A0AAF0AWH1"/>
<dbReference type="RefSeq" id="XP_056037895.1">
    <property type="nucleotide sequence ID" value="XM_056182232.1"/>
</dbReference>
<protein>
    <submittedName>
        <fullName evidence="1">Mitochondrial PPR repeat protein Ppr7</fullName>
    </submittedName>
</protein>
<name>A0AAF0AWH1_9SCHI</name>
<keyword evidence="2" id="KW-1185">Reference proteome</keyword>
<evidence type="ECO:0000313" key="2">
    <source>
        <dbReference type="Proteomes" id="UP001212411"/>
    </source>
</evidence>
<dbReference type="Proteomes" id="UP001212411">
    <property type="component" value="Chromosome 2"/>
</dbReference>
<dbReference type="GeneID" id="80876921"/>
<dbReference type="KEGG" id="som:SOMG_03442"/>
<proteinExistence type="predicted"/>